<evidence type="ECO:0000313" key="3">
    <source>
        <dbReference type="Proteomes" id="UP000324222"/>
    </source>
</evidence>
<feature type="compositionally biased region" description="Polar residues" evidence="1">
    <location>
        <begin position="47"/>
        <end position="64"/>
    </location>
</feature>
<reference evidence="2 3" key="1">
    <citation type="submission" date="2019-05" db="EMBL/GenBank/DDBJ databases">
        <title>Another draft genome of Portunus trituberculatus and its Hox gene families provides insights of decapod evolution.</title>
        <authorList>
            <person name="Jeong J.-H."/>
            <person name="Song I."/>
            <person name="Kim S."/>
            <person name="Choi T."/>
            <person name="Kim D."/>
            <person name="Ryu S."/>
            <person name="Kim W."/>
        </authorList>
    </citation>
    <scope>NUCLEOTIDE SEQUENCE [LARGE SCALE GENOMIC DNA]</scope>
    <source>
        <tissue evidence="2">Muscle</tissue>
    </source>
</reference>
<protein>
    <submittedName>
        <fullName evidence="2">Uncharacterized protein</fullName>
    </submittedName>
</protein>
<feature type="compositionally biased region" description="Low complexity" evidence="1">
    <location>
        <begin position="1"/>
        <end position="26"/>
    </location>
</feature>
<comment type="caution">
    <text evidence="2">The sequence shown here is derived from an EMBL/GenBank/DDBJ whole genome shotgun (WGS) entry which is preliminary data.</text>
</comment>
<gene>
    <name evidence="2" type="ORF">E2C01_014446</name>
</gene>
<organism evidence="2 3">
    <name type="scientific">Portunus trituberculatus</name>
    <name type="common">Swimming crab</name>
    <name type="synonym">Neptunus trituberculatus</name>
    <dbReference type="NCBI Taxonomy" id="210409"/>
    <lineage>
        <taxon>Eukaryota</taxon>
        <taxon>Metazoa</taxon>
        <taxon>Ecdysozoa</taxon>
        <taxon>Arthropoda</taxon>
        <taxon>Crustacea</taxon>
        <taxon>Multicrustacea</taxon>
        <taxon>Malacostraca</taxon>
        <taxon>Eumalacostraca</taxon>
        <taxon>Eucarida</taxon>
        <taxon>Decapoda</taxon>
        <taxon>Pleocyemata</taxon>
        <taxon>Brachyura</taxon>
        <taxon>Eubrachyura</taxon>
        <taxon>Portunoidea</taxon>
        <taxon>Portunidae</taxon>
        <taxon>Portuninae</taxon>
        <taxon>Portunus</taxon>
    </lineage>
</organism>
<dbReference type="Proteomes" id="UP000324222">
    <property type="component" value="Unassembled WGS sequence"/>
</dbReference>
<evidence type="ECO:0000313" key="2">
    <source>
        <dbReference type="EMBL" id="MPC21460.1"/>
    </source>
</evidence>
<name>A0A5B7DJ71_PORTR</name>
<keyword evidence="3" id="KW-1185">Reference proteome</keyword>
<proteinExistence type="predicted"/>
<dbReference type="AlphaFoldDB" id="A0A5B7DJ71"/>
<accession>A0A5B7DJ71</accession>
<feature type="compositionally biased region" description="Polar residues" evidence="1">
    <location>
        <begin position="27"/>
        <end position="40"/>
    </location>
</feature>
<sequence>MQHNQQSQAKQSQAKHSQAQHSKSQQGTAEPANTRSTMQDYQIRGKLTNTHLNCNQNLTTPNTT</sequence>
<evidence type="ECO:0000256" key="1">
    <source>
        <dbReference type="SAM" id="MobiDB-lite"/>
    </source>
</evidence>
<dbReference type="EMBL" id="VSRR010000978">
    <property type="protein sequence ID" value="MPC21460.1"/>
    <property type="molecule type" value="Genomic_DNA"/>
</dbReference>
<feature type="region of interest" description="Disordered" evidence="1">
    <location>
        <begin position="1"/>
        <end position="64"/>
    </location>
</feature>